<evidence type="ECO:0000256" key="1">
    <source>
        <dbReference type="ARBA" id="ARBA00022723"/>
    </source>
</evidence>
<dbReference type="AlphaFoldDB" id="A0A8H6MRQ6"/>
<evidence type="ECO:0000256" key="2">
    <source>
        <dbReference type="ARBA" id="ARBA00022771"/>
    </source>
</evidence>
<gene>
    <name evidence="4" type="ORF">CSOJ01_08671</name>
</gene>
<dbReference type="Gene3D" id="3.30.60.90">
    <property type="match status" value="1"/>
</dbReference>
<dbReference type="SUPFAM" id="SSF57850">
    <property type="entry name" value="RING/U-box"/>
    <property type="match status" value="1"/>
</dbReference>
<evidence type="ECO:0000313" key="5">
    <source>
        <dbReference type="Proteomes" id="UP000652219"/>
    </source>
</evidence>
<comment type="caution">
    <text evidence="4">The sequence shown here is derived from an EMBL/GenBank/DDBJ whole genome shotgun (WGS) entry which is preliminary data.</text>
</comment>
<dbReference type="InterPro" id="IPR043145">
    <property type="entry name" value="Znf_ZZ_sf"/>
</dbReference>
<reference evidence="4 5" key="1">
    <citation type="journal article" date="2020" name="Phytopathology">
        <title>Genome Sequence Resources of Colletotrichum truncatum, C. plurivorum, C. musicola, and C. sojae: Four Species Pathogenic to Soybean (Glycine max).</title>
        <authorList>
            <person name="Rogerio F."/>
            <person name="Boufleur T.R."/>
            <person name="Ciampi-Guillardi M."/>
            <person name="Sukno S.A."/>
            <person name="Thon M.R."/>
            <person name="Massola Junior N.S."/>
            <person name="Baroncelli R."/>
        </authorList>
    </citation>
    <scope>NUCLEOTIDE SEQUENCE [LARGE SCALE GENOMIC DNA]</scope>
    <source>
        <strain evidence="4 5">LFN0009</strain>
    </source>
</reference>
<dbReference type="GO" id="GO:0008270">
    <property type="term" value="F:zinc ion binding"/>
    <property type="evidence" value="ECO:0007669"/>
    <property type="project" value="UniProtKB-KW"/>
</dbReference>
<proteinExistence type="predicted"/>
<keyword evidence="5" id="KW-1185">Reference proteome</keyword>
<evidence type="ECO:0000256" key="3">
    <source>
        <dbReference type="ARBA" id="ARBA00022833"/>
    </source>
</evidence>
<keyword evidence="2" id="KW-0863">Zinc-finger</keyword>
<evidence type="ECO:0008006" key="6">
    <source>
        <dbReference type="Google" id="ProtNLM"/>
    </source>
</evidence>
<accession>A0A8H6MRQ6</accession>
<protein>
    <recommendedName>
        <fullName evidence="6">ZZ-type domain-containing protein</fullName>
    </recommendedName>
</protein>
<keyword evidence="3" id="KW-0862">Zinc</keyword>
<dbReference type="EMBL" id="WIGN01000153">
    <property type="protein sequence ID" value="KAF6806687.1"/>
    <property type="molecule type" value="Genomic_DNA"/>
</dbReference>
<keyword evidence="1" id="KW-0479">Metal-binding</keyword>
<sequence length="132" mass="14895">MERFHLTPGIDGKPLYIHSLSAEYEWDNAVGVTVYRELEPPAAQTRQATKENAQDVNLPPKATFRIDLAELGRDRSRTCKMCFEHAAPSFFKCQTCDDFAVCGACVDQARHSFSWKSESDAHPFQEIQIASL</sequence>
<organism evidence="4 5">
    <name type="scientific">Colletotrichum sojae</name>
    <dbReference type="NCBI Taxonomy" id="2175907"/>
    <lineage>
        <taxon>Eukaryota</taxon>
        <taxon>Fungi</taxon>
        <taxon>Dikarya</taxon>
        <taxon>Ascomycota</taxon>
        <taxon>Pezizomycotina</taxon>
        <taxon>Sordariomycetes</taxon>
        <taxon>Hypocreomycetidae</taxon>
        <taxon>Glomerellales</taxon>
        <taxon>Glomerellaceae</taxon>
        <taxon>Colletotrichum</taxon>
        <taxon>Colletotrichum orchidearum species complex</taxon>
    </lineage>
</organism>
<dbReference type="Proteomes" id="UP000652219">
    <property type="component" value="Unassembled WGS sequence"/>
</dbReference>
<evidence type="ECO:0000313" key="4">
    <source>
        <dbReference type="EMBL" id="KAF6806687.1"/>
    </source>
</evidence>
<name>A0A8H6MRQ6_9PEZI</name>